<accession>A0A5C3L8D7</accession>
<dbReference type="EMBL" id="ML210151">
    <property type="protein sequence ID" value="TFK29067.1"/>
    <property type="molecule type" value="Genomic_DNA"/>
</dbReference>
<dbReference type="AlphaFoldDB" id="A0A5C3L8D7"/>
<dbReference type="Proteomes" id="UP000307440">
    <property type="component" value="Unassembled WGS sequence"/>
</dbReference>
<evidence type="ECO:0000313" key="3">
    <source>
        <dbReference type="EMBL" id="TFK29067.1"/>
    </source>
</evidence>
<keyword evidence="1" id="KW-0175">Coiled coil</keyword>
<keyword evidence="4" id="KW-1185">Reference proteome</keyword>
<evidence type="ECO:0000313" key="4">
    <source>
        <dbReference type="Proteomes" id="UP000307440"/>
    </source>
</evidence>
<feature type="region of interest" description="Disordered" evidence="2">
    <location>
        <begin position="1"/>
        <end position="25"/>
    </location>
</feature>
<name>A0A5C3L8D7_COPMA</name>
<protein>
    <submittedName>
        <fullName evidence="3">Uncharacterized protein</fullName>
    </submittedName>
</protein>
<sequence length="264" mass="30183">MSGTTSESMFGFQGLNTSNGPHQVLPPRAPIDGPNDLLSDFDNEPTPISITYQEYIDKLSSCMAEVYSLRHERDQLQRELRMASKMREEMLKWQQLSHSDLSTEVQSMKEERDQLRSQLEALGHEAGSMFQNAQAANFHGSTITAAKDVYNVSFAYTEDVQKRLDSSAVEIQQLRDERDILQAQLKELQHREEDRERRRAMFATAKLETSHPSINMPLREKKVVPRGYKCLVLPTDRTNDRTWPYQSDSDVEDLTMVKAGRAAA</sequence>
<feature type="coiled-coil region" evidence="1">
    <location>
        <begin position="157"/>
        <end position="198"/>
    </location>
</feature>
<proteinExistence type="predicted"/>
<organism evidence="3 4">
    <name type="scientific">Coprinopsis marcescibilis</name>
    <name type="common">Agaric fungus</name>
    <name type="synonym">Psathyrella marcescibilis</name>
    <dbReference type="NCBI Taxonomy" id="230819"/>
    <lineage>
        <taxon>Eukaryota</taxon>
        <taxon>Fungi</taxon>
        <taxon>Dikarya</taxon>
        <taxon>Basidiomycota</taxon>
        <taxon>Agaricomycotina</taxon>
        <taxon>Agaricomycetes</taxon>
        <taxon>Agaricomycetidae</taxon>
        <taxon>Agaricales</taxon>
        <taxon>Agaricineae</taxon>
        <taxon>Psathyrellaceae</taxon>
        <taxon>Coprinopsis</taxon>
    </lineage>
</organism>
<feature type="compositionally biased region" description="Polar residues" evidence="2">
    <location>
        <begin position="1"/>
        <end position="21"/>
    </location>
</feature>
<evidence type="ECO:0000256" key="1">
    <source>
        <dbReference type="SAM" id="Coils"/>
    </source>
</evidence>
<feature type="coiled-coil region" evidence="1">
    <location>
        <begin position="69"/>
        <end position="125"/>
    </location>
</feature>
<evidence type="ECO:0000256" key="2">
    <source>
        <dbReference type="SAM" id="MobiDB-lite"/>
    </source>
</evidence>
<reference evidence="3 4" key="1">
    <citation type="journal article" date="2019" name="Nat. Ecol. Evol.">
        <title>Megaphylogeny resolves global patterns of mushroom evolution.</title>
        <authorList>
            <person name="Varga T."/>
            <person name="Krizsan K."/>
            <person name="Foldi C."/>
            <person name="Dima B."/>
            <person name="Sanchez-Garcia M."/>
            <person name="Sanchez-Ramirez S."/>
            <person name="Szollosi G.J."/>
            <person name="Szarkandi J.G."/>
            <person name="Papp V."/>
            <person name="Albert L."/>
            <person name="Andreopoulos W."/>
            <person name="Angelini C."/>
            <person name="Antonin V."/>
            <person name="Barry K.W."/>
            <person name="Bougher N.L."/>
            <person name="Buchanan P."/>
            <person name="Buyck B."/>
            <person name="Bense V."/>
            <person name="Catcheside P."/>
            <person name="Chovatia M."/>
            <person name="Cooper J."/>
            <person name="Damon W."/>
            <person name="Desjardin D."/>
            <person name="Finy P."/>
            <person name="Geml J."/>
            <person name="Haridas S."/>
            <person name="Hughes K."/>
            <person name="Justo A."/>
            <person name="Karasinski D."/>
            <person name="Kautmanova I."/>
            <person name="Kiss B."/>
            <person name="Kocsube S."/>
            <person name="Kotiranta H."/>
            <person name="LaButti K.M."/>
            <person name="Lechner B.E."/>
            <person name="Liimatainen K."/>
            <person name="Lipzen A."/>
            <person name="Lukacs Z."/>
            <person name="Mihaltcheva S."/>
            <person name="Morgado L.N."/>
            <person name="Niskanen T."/>
            <person name="Noordeloos M.E."/>
            <person name="Ohm R.A."/>
            <person name="Ortiz-Santana B."/>
            <person name="Ovrebo C."/>
            <person name="Racz N."/>
            <person name="Riley R."/>
            <person name="Savchenko A."/>
            <person name="Shiryaev A."/>
            <person name="Soop K."/>
            <person name="Spirin V."/>
            <person name="Szebenyi C."/>
            <person name="Tomsovsky M."/>
            <person name="Tulloss R.E."/>
            <person name="Uehling J."/>
            <person name="Grigoriev I.V."/>
            <person name="Vagvolgyi C."/>
            <person name="Papp T."/>
            <person name="Martin F.M."/>
            <person name="Miettinen O."/>
            <person name="Hibbett D.S."/>
            <person name="Nagy L.G."/>
        </authorList>
    </citation>
    <scope>NUCLEOTIDE SEQUENCE [LARGE SCALE GENOMIC DNA]</scope>
    <source>
        <strain evidence="3 4">CBS 121175</strain>
    </source>
</reference>
<gene>
    <name evidence="3" type="ORF">FA15DRAFT_691300</name>
</gene>